<evidence type="ECO:0000256" key="6">
    <source>
        <dbReference type="ARBA" id="ARBA00022763"/>
    </source>
</evidence>
<dbReference type="NCBIfam" id="NF003588">
    <property type="entry name" value="PRK05254.1-1"/>
    <property type="match status" value="1"/>
</dbReference>
<gene>
    <name evidence="9" type="primary">ung</name>
    <name evidence="13" type="ORF">SAMN05216243_2464</name>
</gene>
<dbReference type="NCBIfam" id="NF003589">
    <property type="entry name" value="PRK05254.1-2"/>
    <property type="match status" value="1"/>
</dbReference>
<dbReference type="EC" id="3.2.2.27" evidence="4 9"/>
<evidence type="ECO:0000313" key="14">
    <source>
        <dbReference type="Proteomes" id="UP000198694"/>
    </source>
</evidence>
<dbReference type="SMART" id="SM00986">
    <property type="entry name" value="UDG"/>
    <property type="match status" value="1"/>
</dbReference>
<dbReference type="SMART" id="SM00987">
    <property type="entry name" value="UreE_C"/>
    <property type="match status" value="1"/>
</dbReference>
<evidence type="ECO:0000313" key="13">
    <source>
        <dbReference type="EMBL" id="SDK23453.1"/>
    </source>
</evidence>
<dbReference type="GO" id="GO:0004844">
    <property type="term" value="F:uracil DNA N-glycosylase activity"/>
    <property type="evidence" value="ECO:0007669"/>
    <property type="project" value="UniProtKB-UniRule"/>
</dbReference>
<evidence type="ECO:0000256" key="11">
    <source>
        <dbReference type="RuleBase" id="RU003780"/>
    </source>
</evidence>
<keyword evidence="6 9" id="KW-0227">DNA damage</keyword>
<evidence type="ECO:0000256" key="1">
    <source>
        <dbReference type="ARBA" id="ARBA00001400"/>
    </source>
</evidence>
<dbReference type="AlphaFoldDB" id="A0A1G9A843"/>
<dbReference type="RefSeq" id="WP_093214574.1">
    <property type="nucleotide sequence ID" value="NZ_FNFL01000003.1"/>
</dbReference>
<dbReference type="Proteomes" id="UP000198694">
    <property type="component" value="Unassembled WGS sequence"/>
</dbReference>
<evidence type="ECO:0000256" key="9">
    <source>
        <dbReference type="HAMAP-Rule" id="MF_00148"/>
    </source>
</evidence>
<dbReference type="FunFam" id="3.40.470.10:FF:000001">
    <property type="entry name" value="Uracil-DNA glycosylase"/>
    <property type="match status" value="1"/>
</dbReference>
<feature type="active site" description="Proton acceptor" evidence="9 10">
    <location>
        <position position="66"/>
    </location>
</feature>
<dbReference type="OrthoDB" id="9804372at2"/>
<keyword evidence="7 9" id="KW-0378">Hydrolase</keyword>
<dbReference type="NCBIfam" id="NF003592">
    <property type="entry name" value="PRK05254.1-5"/>
    <property type="match status" value="1"/>
</dbReference>
<dbReference type="NCBIfam" id="NF003591">
    <property type="entry name" value="PRK05254.1-4"/>
    <property type="match status" value="1"/>
</dbReference>
<evidence type="ECO:0000259" key="12">
    <source>
        <dbReference type="SMART" id="SM00986"/>
    </source>
</evidence>
<dbReference type="PANTHER" id="PTHR11264">
    <property type="entry name" value="URACIL-DNA GLYCOSYLASE"/>
    <property type="match status" value="1"/>
</dbReference>
<comment type="similarity">
    <text evidence="3 9 11">Belongs to the uracil-DNA glycosylase (UDG) superfamily. UNG family.</text>
</comment>
<dbReference type="GO" id="GO:0097510">
    <property type="term" value="P:base-excision repair, AP site formation via deaminated base removal"/>
    <property type="evidence" value="ECO:0007669"/>
    <property type="project" value="TreeGrafter"/>
</dbReference>
<dbReference type="InterPro" id="IPR005122">
    <property type="entry name" value="Uracil-DNA_glycosylase-like"/>
</dbReference>
<dbReference type="HAMAP" id="MF_00148">
    <property type="entry name" value="UDG"/>
    <property type="match status" value="1"/>
</dbReference>
<evidence type="ECO:0000256" key="10">
    <source>
        <dbReference type="PROSITE-ProRule" id="PRU10072"/>
    </source>
</evidence>
<organism evidence="13 14">
    <name type="scientific">Sediminibacillus albus</name>
    <dbReference type="NCBI Taxonomy" id="407036"/>
    <lineage>
        <taxon>Bacteria</taxon>
        <taxon>Bacillati</taxon>
        <taxon>Bacillota</taxon>
        <taxon>Bacilli</taxon>
        <taxon>Bacillales</taxon>
        <taxon>Bacillaceae</taxon>
        <taxon>Sediminibacillus</taxon>
    </lineage>
</organism>
<dbReference type="GO" id="GO:0005737">
    <property type="term" value="C:cytoplasm"/>
    <property type="evidence" value="ECO:0007669"/>
    <property type="project" value="UniProtKB-SubCell"/>
</dbReference>
<dbReference type="SUPFAM" id="SSF52141">
    <property type="entry name" value="Uracil-DNA glycosylase-like"/>
    <property type="match status" value="1"/>
</dbReference>
<keyword evidence="8 9" id="KW-0234">DNA repair</keyword>
<feature type="domain" description="Uracil-DNA glycosylase-like" evidence="12">
    <location>
        <begin position="51"/>
        <end position="211"/>
    </location>
</feature>
<dbReference type="CDD" id="cd10027">
    <property type="entry name" value="UDG-F1-like"/>
    <property type="match status" value="1"/>
</dbReference>
<keyword evidence="14" id="KW-1185">Reference proteome</keyword>
<dbReference type="Gene3D" id="3.40.470.10">
    <property type="entry name" value="Uracil-DNA glycosylase-like domain"/>
    <property type="match status" value="1"/>
</dbReference>
<comment type="catalytic activity">
    <reaction evidence="1 9 11">
        <text>Hydrolyzes single-stranded DNA or mismatched double-stranded DNA and polynucleotides, releasing free uracil.</text>
        <dbReference type="EC" id="3.2.2.27"/>
    </reaction>
</comment>
<dbReference type="InterPro" id="IPR018085">
    <property type="entry name" value="Ura-DNA_Glyclase_AS"/>
</dbReference>
<accession>A0A1G9A843</accession>
<evidence type="ECO:0000256" key="2">
    <source>
        <dbReference type="ARBA" id="ARBA00002631"/>
    </source>
</evidence>
<keyword evidence="9" id="KW-0963">Cytoplasm</keyword>
<dbReference type="Pfam" id="PF03167">
    <property type="entry name" value="UDG"/>
    <property type="match status" value="1"/>
</dbReference>
<proteinExistence type="inferred from homology"/>
<protein>
    <recommendedName>
        <fullName evidence="5 9">Uracil-DNA glycosylase</fullName>
        <shortName evidence="9">UDG</shortName>
        <ecNumber evidence="4 9">3.2.2.27</ecNumber>
    </recommendedName>
</protein>
<name>A0A1G9A843_9BACI</name>
<dbReference type="NCBIfam" id="TIGR00628">
    <property type="entry name" value="ung"/>
    <property type="match status" value="1"/>
</dbReference>
<evidence type="ECO:0000256" key="3">
    <source>
        <dbReference type="ARBA" id="ARBA00008184"/>
    </source>
</evidence>
<dbReference type="EMBL" id="FNFL01000003">
    <property type="protein sequence ID" value="SDK23453.1"/>
    <property type="molecule type" value="Genomic_DNA"/>
</dbReference>
<reference evidence="13 14" key="1">
    <citation type="submission" date="2016-10" db="EMBL/GenBank/DDBJ databases">
        <authorList>
            <person name="de Groot N.N."/>
        </authorList>
    </citation>
    <scope>NUCLEOTIDE SEQUENCE [LARGE SCALE GENOMIC DNA]</scope>
    <source>
        <strain evidence="13 14">CGMCC 1.6502</strain>
    </source>
</reference>
<evidence type="ECO:0000256" key="4">
    <source>
        <dbReference type="ARBA" id="ARBA00012030"/>
    </source>
</evidence>
<dbReference type="PANTHER" id="PTHR11264:SF0">
    <property type="entry name" value="URACIL-DNA GLYCOSYLASE"/>
    <property type="match status" value="1"/>
</dbReference>
<evidence type="ECO:0000256" key="7">
    <source>
        <dbReference type="ARBA" id="ARBA00022801"/>
    </source>
</evidence>
<dbReference type="InterPro" id="IPR002043">
    <property type="entry name" value="UDG_fam1"/>
</dbReference>
<evidence type="ECO:0000256" key="8">
    <source>
        <dbReference type="ARBA" id="ARBA00023204"/>
    </source>
</evidence>
<comment type="function">
    <text evidence="2 9 11">Excises uracil residues from the DNA which can arise as a result of misincorporation of dUMP residues by DNA polymerase or due to deamination of cytosine.</text>
</comment>
<comment type="subcellular location">
    <subcellularLocation>
        <location evidence="9">Cytoplasm</location>
    </subcellularLocation>
</comment>
<sequence>MSKQILVNDWKDKLEQEFEQEYYQELREFLKAEYGQQTIYPAMEHIYEALNLTSYSNTKVVILGQDPYHGPNQAHGLSFSVQPDVTPPPSLKNIFKELHNDLGCPIPKHGFLKKWAEQGVLLLNTVLTVRKGQAASHRGKGWENFTNKVIEVLNERETPVVFILWGRHAQEKQALLDTEKHRVITSPHPSPFSANKGFFGSKPFSRANTYLKELKETPIEWCLAEEEK</sequence>
<evidence type="ECO:0000256" key="5">
    <source>
        <dbReference type="ARBA" id="ARBA00018429"/>
    </source>
</evidence>
<dbReference type="PROSITE" id="PS00130">
    <property type="entry name" value="U_DNA_GLYCOSYLASE"/>
    <property type="match status" value="1"/>
</dbReference>
<dbReference type="InterPro" id="IPR036895">
    <property type="entry name" value="Uracil-DNA_glycosylase-like_sf"/>
</dbReference>
<dbReference type="STRING" id="407036.SAMN05216243_2464"/>